<gene>
    <name evidence="1" type="ORF">BHD05_14850</name>
</gene>
<organism evidence="1 2">
    <name type="scientific">Marisediminicola antarctica</name>
    <dbReference type="NCBI Taxonomy" id="674079"/>
    <lineage>
        <taxon>Bacteria</taxon>
        <taxon>Bacillati</taxon>
        <taxon>Actinomycetota</taxon>
        <taxon>Actinomycetes</taxon>
        <taxon>Micrococcales</taxon>
        <taxon>Microbacteriaceae</taxon>
        <taxon>Marisediminicola</taxon>
    </lineage>
</organism>
<dbReference type="KEGG" id="mant:BHD05_14850"/>
<protein>
    <submittedName>
        <fullName evidence="1">Uncharacterized protein</fullName>
    </submittedName>
</protein>
<proteinExistence type="predicted"/>
<sequence length="105" mass="10837">MLCASTDGAACSAHGAGHALSAIHSRLASATPSKWRDGVAGVTTIDGWIPIELLETDAAVDHTVWVWNHNLDLVAPGEPVALHSVYTALAVGQARFNVLIAASLG</sequence>
<evidence type="ECO:0000313" key="1">
    <source>
        <dbReference type="EMBL" id="QHO71244.1"/>
    </source>
</evidence>
<reference evidence="1 2" key="1">
    <citation type="submission" date="2016-09" db="EMBL/GenBank/DDBJ databases">
        <title>Complete genome sequence of microbes from the polar regions.</title>
        <authorList>
            <person name="Liao L."/>
            <person name="Chen B."/>
        </authorList>
    </citation>
    <scope>NUCLEOTIDE SEQUENCE [LARGE SCALE GENOMIC DNA]</scope>
    <source>
        <strain evidence="1 2">ZS314</strain>
    </source>
</reference>
<keyword evidence="2" id="KW-1185">Reference proteome</keyword>
<dbReference type="Proteomes" id="UP000464507">
    <property type="component" value="Chromosome"/>
</dbReference>
<dbReference type="EMBL" id="CP017146">
    <property type="protein sequence ID" value="QHO71244.1"/>
    <property type="molecule type" value="Genomic_DNA"/>
</dbReference>
<dbReference type="AlphaFoldDB" id="A0A7L5APN2"/>
<name>A0A7L5APN2_9MICO</name>
<accession>A0A7L5APN2</accession>
<evidence type="ECO:0000313" key="2">
    <source>
        <dbReference type="Proteomes" id="UP000464507"/>
    </source>
</evidence>